<evidence type="ECO:0000256" key="1">
    <source>
        <dbReference type="SAM" id="Phobius"/>
    </source>
</evidence>
<dbReference type="GO" id="GO:0006888">
    <property type="term" value="P:endoplasmic reticulum to Golgi vesicle-mediated transport"/>
    <property type="evidence" value="ECO:0007669"/>
    <property type="project" value="TreeGrafter"/>
</dbReference>
<organism evidence="3 4">
    <name type="scientific">Dillenia turbinata</name>
    <dbReference type="NCBI Taxonomy" id="194707"/>
    <lineage>
        <taxon>Eukaryota</taxon>
        <taxon>Viridiplantae</taxon>
        <taxon>Streptophyta</taxon>
        <taxon>Embryophyta</taxon>
        <taxon>Tracheophyta</taxon>
        <taxon>Spermatophyta</taxon>
        <taxon>Magnoliopsida</taxon>
        <taxon>eudicotyledons</taxon>
        <taxon>Gunneridae</taxon>
        <taxon>Pentapetalae</taxon>
        <taxon>Dilleniales</taxon>
        <taxon>Dilleniaceae</taxon>
        <taxon>Dillenia</taxon>
    </lineage>
</organism>
<proteinExistence type="predicted"/>
<name>A0AAN8UIK7_9MAGN</name>
<evidence type="ECO:0000259" key="2">
    <source>
        <dbReference type="Pfam" id="PF14806"/>
    </source>
</evidence>
<protein>
    <submittedName>
        <fullName evidence="3">Coatomer beta subunit, appendage platform domain</fullName>
    </submittedName>
</protein>
<keyword evidence="1" id="KW-0812">Transmembrane</keyword>
<dbReference type="Pfam" id="PF14806">
    <property type="entry name" value="Coatomer_b_Cpla"/>
    <property type="match status" value="1"/>
</dbReference>
<accession>A0AAN8UIK7</accession>
<dbReference type="InterPro" id="IPR016460">
    <property type="entry name" value="COPB1"/>
</dbReference>
<feature type="domain" description="Coatomer beta subunit appendage platform" evidence="2">
    <location>
        <begin position="124"/>
        <end position="167"/>
    </location>
</feature>
<keyword evidence="1" id="KW-0472">Membrane</keyword>
<dbReference type="AlphaFoldDB" id="A0AAN8UIK7"/>
<comment type="caution">
    <text evidence="3">The sequence shown here is derived from an EMBL/GenBank/DDBJ whole genome shotgun (WGS) entry which is preliminary data.</text>
</comment>
<dbReference type="Proteomes" id="UP001370490">
    <property type="component" value="Unassembled WGS sequence"/>
</dbReference>
<dbReference type="PANTHER" id="PTHR10635:SF0">
    <property type="entry name" value="COATOMER SUBUNIT BETA"/>
    <property type="match status" value="1"/>
</dbReference>
<evidence type="ECO:0000313" key="3">
    <source>
        <dbReference type="EMBL" id="KAK6911137.1"/>
    </source>
</evidence>
<dbReference type="GO" id="GO:0030126">
    <property type="term" value="C:COPI vesicle coat"/>
    <property type="evidence" value="ECO:0007669"/>
    <property type="project" value="TreeGrafter"/>
</dbReference>
<dbReference type="PANTHER" id="PTHR10635">
    <property type="entry name" value="COATOMER SUBUNIT BETA"/>
    <property type="match status" value="1"/>
</dbReference>
<dbReference type="GO" id="GO:0006886">
    <property type="term" value="P:intracellular protein transport"/>
    <property type="evidence" value="ECO:0007669"/>
    <property type="project" value="InterPro"/>
</dbReference>
<feature type="transmembrane region" description="Helical" evidence="1">
    <location>
        <begin position="68"/>
        <end position="92"/>
    </location>
</feature>
<keyword evidence="1" id="KW-1133">Transmembrane helix</keyword>
<dbReference type="GO" id="GO:0006891">
    <property type="term" value="P:intra-Golgi vesicle-mediated transport"/>
    <property type="evidence" value="ECO:0007669"/>
    <property type="project" value="TreeGrafter"/>
</dbReference>
<reference evidence="3 4" key="1">
    <citation type="submission" date="2023-12" db="EMBL/GenBank/DDBJ databases">
        <title>A high-quality genome assembly for Dillenia turbinata (Dilleniales).</title>
        <authorList>
            <person name="Chanderbali A."/>
        </authorList>
    </citation>
    <scope>NUCLEOTIDE SEQUENCE [LARGE SCALE GENOMIC DNA]</scope>
    <source>
        <strain evidence="3">LSX21</strain>
        <tissue evidence="3">Leaf</tissue>
    </source>
</reference>
<sequence>MHADYAHFEVGRSSAYKKLNKQFRETEEIKAKAQVSHAQPDDLIDFYCLKSRKRIDDPGLLTIVNPGYVFVVITMIVETHAISMQIVMIIALQMQDSGDWFSCNSYNLDWHWKGCVVSLLPTFMQSVLGEDALVNVSIEKEADGKLSGYIRISSKTQGTALNLGDKITLKQKGGTGFEPMLLSAFCVHLSAILH</sequence>
<gene>
    <name evidence="3" type="ORF">RJ641_023230</name>
</gene>
<dbReference type="EMBL" id="JBAMMX010000028">
    <property type="protein sequence ID" value="KAK6911137.1"/>
    <property type="molecule type" value="Genomic_DNA"/>
</dbReference>
<keyword evidence="4" id="KW-1185">Reference proteome</keyword>
<evidence type="ECO:0000313" key="4">
    <source>
        <dbReference type="Proteomes" id="UP001370490"/>
    </source>
</evidence>
<dbReference type="InterPro" id="IPR029446">
    <property type="entry name" value="COPB1_appendage_platform_dom"/>
</dbReference>